<evidence type="ECO:0000313" key="2">
    <source>
        <dbReference type="EMBL" id="QJA79309.1"/>
    </source>
</evidence>
<dbReference type="EMBL" id="MT141195">
    <property type="protein sequence ID" value="QJA56012.1"/>
    <property type="molecule type" value="Genomic_DNA"/>
</dbReference>
<evidence type="ECO:0000313" key="1">
    <source>
        <dbReference type="EMBL" id="QJA56012.1"/>
    </source>
</evidence>
<organism evidence="1">
    <name type="scientific">viral metagenome</name>
    <dbReference type="NCBI Taxonomy" id="1070528"/>
    <lineage>
        <taxon>unclassified sequences</taxon>
        <taxon>metagenomes</taxon>
        <taxon>organismal metagenomes</taxon>
    </lineage>
</organism>
<dbReference type="AlphaFoldDB" id="A0A6M3IHR1"/>
<dbReference type="EMBL" id="MT142376">
    <property type="protein sequence ID" value="QJA79309.1"/>
    <property type="molecule type" value="Genomic_DNA"/>
</dbReference>
<reference evidence="1" key="1">
    <citation type="submission" date="2020-03" db="EMBL/GenBank/DDBJ databases">
        <title>The deep terrestrial virosphere.</title>
        <authorList>
            <person name="Holmfeldt K."/>
            <person name="Nilsson E."/>
            <person name="Simone D."/>
            <person name="Lopez-Fernandez M."/>
            <person name="Wu X."/>
            <person name="de Brujin I."/>
            <person name="Lundin D."/>
            <person name="Andersson A."/>
            <person name="Bertilsson S."/>
            <person name="Dopson M."/>
        </authorList>
    </citation>
    <scope>NUCLEOTIDE SEQUENCE</scope>
    <source>
        <strain evidence="2">MM415A00919</strain>
        <strain evidence="1">MM415B01941</strain>
    </source>
</reference>
<proteinExistence type="predicted"/>
<name>A0A6M3IHR1_9ZZZZ</name>
<gene>
    <name evidence="2" type="ORF">MM415A00919_0006</name>
    <name evidence="1" type="ORF">MM415B01941_0003</name>
</gene>
<protein>
    <submittedName>
        <fullName evidence="1">Uncharacterized protein</fullName>
    </submittedName>
</protein>
<accession>A0A6M3IHR1</accession>
<sequence>MVKVQDFIKFLKRNFGIKITKDAYHTYGDWYFLSDEEMKNEIIKKIGGEHERFK</sequence>